<protein>
    <submittedName>
        <fullName evidence="1">Uncharacterized protein</fullName>
    </submittedName>
</protein>
<organism evidence="1 2">
    <name type="scientific">Oedothorax gibbosus</name>
    <dbReference type="NCBI Taxonomy" id="931172"/>
    <lineage>
        <taxon>Eukaryota</taxon>
        <taxon>Metazoa</taxon>
        <taxon>Ecdysozoa</taxon>
        <taxon>Arthropoda</taxon>
        <taxon>Chelicerata</taxon>
        <taxon>Arachnida</taxon>
        <taxon>Araneae</taxon>
        <taxon>Araneomorphae</taxon>
        <taxon>Entelegynae</taxon>
        <taxon>Araneoidea</taxon>
        <taxon>Linyphiidae</taxon>
        <taxon>Erigoninae</taxon>
        <taxon>Oedothorax</taxon>
    </lineage>
</organism>
<dbReference type="Proteomes" id="UP000827092">
    <property type="component" value="Unassembled WGS sequence"/>
</dbReference>
<proteinExistence type="predicted"/>
<evidence type="ECO:0000313" key="2">
    <source>
        <dbReference type="Proteomes" id="UP000827092"/>
    </source>
</evidence>
<comment type="caution">
    <text evidence="1">The sequence shown here is derived from an EMBL/GenBank/DDBJ whole genome shotgun (WGS) entry which is preliminary data.</text>
</comment>
<reference evidence="1 2" key="1">
    <citation type="journal article" date="2022" name="Nat. Ecol. Evol.">
        <title>A masculinizing supergene underlies an exaggerated male reproductive morph in a spider.</title>
        <authorList>
            <person name="Hendrickx F."/>
            <person name="De Corte Z."/>
            <person name="Sonet G."/>
            <person name="Van Belleghem S.M."/>
            <person name="Kostlbacher S."/>
            <person name="Vangestel C."/>
        </authorList>
    </citation>
    <scope>NUCLEOTIDE SEQUENCE [LARGE SCALE GENOMIC DNA]</scope>
    <source>
        <strain evidence="1">W744_W776</strain>
    </source>
</reference>
<accession>A0AAV6UZV1</accession>
<dbReference type="EMBL" id="JAFNEN010000197">
    <property type="protein sequence ID" value="KAG8190002.1"/>
    <property type="molecule type" value="Genomic_DNA"/>
</dbReference>
<dbReference type="AlphaFoldDB" id="A0AAV6UZV1"/>
<keyword evidence="2" id="KW-1185">Reference proteome</keyword>
<gene>
    <name evidence="1" type="ORF">JTE90_002565</name>
</gene>
<name>A0AAV6UZV1_9ARAC</name>
<evidence type="ECO:0000313" key="1">
    <source>
        <dbReference type="EMBL" id="KAG8190002.1"/>
    </source>
</evidence>
<sequence length="126" mass="14672">MEDLYKDIEHLKTQKEARKFYQLVSNVRVDFNPRATTCRKKNGDLTRDPDEVLVRWREHFVELLAGKDKVEDLTTHNMLPTMSSDSEDLELNTPTMHEIEIALKKLNNNRSAGPDTIKAELFKTNK</sequence>